<evidence type="ECO:0000256" key="1">
    <source>
        <dbReference type="ARBA" id="ARBA00010702"/>
    </source>
</evidence>
<evidence type="ECO:0000256" key="3">
    <source>
        <dbReference type="PIRSR" id="PIRSR605502-1"/>
    </source>
</evidence>
<dbReference type="Pfam" id="PF03747">
    <property type="entry name" value="ADP_ribosyl_GH"/>
    <property type="match status" value="1"/>
</dbReference>
<dbReference type="GO" id="GO:0046872">
    <property type="term" value="F:metal ion binding"/>
    <property type="evidence" value="ECO:0007669"/>
    <property type="project" value="UniProtKB-KW"/>
</dbReference>
<name>A0A402A444_9CHLR</name>
<dbReference type="OrthoDB" id="9798107at2"/>
<dbReference type="AlphaFoldDB" id="A0A402A444"/>
<comment type="cofactor">
    <cofactor evidence="3">
        <name>Mg(2+)</name>
        <dbReference type="ChEBI" id="CHEBI:18420"/>
    </cofactor>
    <text evidence="3">Binds 2 magnesium ions per subunit.</text>
</comment>
<feature type="binding site" evidence="3">
    <location>
        <position position="72"/>
    </location>
    <ligand>
        <name>Mg(2+)</name>
        <dbReference type="ChEBI" id="CHEBI:18420"/>
        <label>1</label>
    </ligand>
</feature>
<comment type="similarity">
    <text evidence="1">Belongs to the ADP-ribosylglycohydrolase family.</text>
</comment>
<gene>
    <name evidence="4" type="ORF">KTT_37720</name>
</gene>
<evidence type="ECO:0008006" key="6">
    <source>
        <dbReference type="Google" id="ProtNLM"/>
    </source>
</evidence>
<keyword evidence="5" id="KW-1185">Reference proteome</keyword>
<keyword evidence="3" id="KW-0460">Magnesium</keyword>
<feature type="binding site" evidence="3">
    <location>
        <position position="321"/>
    </location>
    <ligand>
        <name>Mg(2+)</name>
        <dbReference type="ChEBI" id="CHEBI:18420"/>
        <label>1</label>
    </ligand>
</feature>
<organism evidence="4 5">
    <name type="scientific">Tengunoibacter tsumagoiensis</name>
    <dbReference type="NCBI Taxonomy" id="2014871"/>
    <lineage>
        <taxon>Bacteria</taxon>
        <taxon>Bacillati</taxon>
        <taxon>Chloroflexota</taxon>
        <taxon>Ktedonobacteria</taxon>
        <taxon>Ktedonobacterales</taxon>
        <taxon>Dictyobacteraceae</taxon>
        <taxon>Tengunoibacter</taxon>
    </lineage>
</organism>
<proteinExistence type="inferred from homology"/>
<dbReference type="EMBL" id="BIFR01000001">
    <property type="protein sequence ID" value="GCE13913.1"/>
    <property type="molecule type" value="Genomic_DNA"/>
</dbReference>
<dbReference type="InterPro" id="IPR050792">
    <property type="entry name" value="ADP-ribosylglycohydrolase"/>
</dbReference>
<evidence type="ECO:0000256" key="2">
    <source>
        <dbReference type="ARBA" id="ARBA00022801"/>
    </source>
</evidence>
<dbReference type="PANTHER" id="PTHR16222">
    <property type="entry name" value="ADP-RIBOSYLGLYCOHYDROLASE"/>
    <property type="match status" value="1"/>
</dbReference>
<feature type="binding site" evidence="3">
    <location>
        <position position="71"/>
    </location>
    <ligand>
        <name>Mg(2+)</name>
        <dbReference type="ChEBI" id="CHEBI:18420"/>
        <label>1</label>
    </ligand>
</feature>
<keyword evidence="3" id="KW-0479">Metal-binding</keyword>
<dbReference type="SUPFAM" id="SSF101478">
    <property type="entry name" value="ADP-ribosylglycohydrolase"/>
    <property type="match status" value="1"/>
</dbReference>
<sequence>MTVQLHDRFQGALLYSAVGDALGWPTESVYTYANRGLQPFYDQPATEFVAWDKYLQDVSGYREPVRTGEYSDDTQLALAVARSIRADGQFAAAAFAYAELPLWLQYVRGGGKRSKTAARLYLRKNVLWEHNFYKTPIVDYTQIQTNGPVVRNLSIALANAGDEEAIIKNSFVNAIVTHGHPRALLGTILYGLAINYTLTSEQNSSLKTKLIEYLLDWMPRCLPLLTSFDIAQDWIACWEEQSKSSFQDTLHKAQQEAGQYLERIASTSHYLAYYRFIGARYPLANWASGLSTVCAALYLFLHNLDEPVRSVVTAADTFGSDTDTIAACVGALQGAYHGLHAAELPENLLQTVQDREYILQMAERLYHIKQRCASTSFSSLEGDRETLARKILDWEEQYYLPLCHDQQLLPIIHHPILGEGTVLEQSEQHLSQAGLHIKLIRVQFAHGPSCLFRATRDNQGEIVESLRKELILEV</sequence>
<dbReference type="InterPro" id="IPR005502">
    <property type="entry name" value="Ribosyl_crysJ1"/>
</dbReference>
<protein>
    <recommendedName>
        <fullName evidence="6">ADP-ribosylglycohydrolase</fullName>
    </recommendedName>
</protein>
<evidence type="ECO:0000313" key="5">
    <source>
        <dbReference type="Proteomes" id="UP000287352"/>
    </source>
</evidence>
<dbReference type="InterPro" id="IPR036705">
    <property type="entry name" value="Ribosyl_crysJ1_sf"/>
</dbReference>
<feature type="binding site" evidence="3">
    <location>
        <position position="324"/>
    </location>
    <ligand>
        <name>Mg(2+)</name>
        <dbReference type="ChEBI" id="CHEBI:18420"/>
        <label>1</label>
    </ligand>
</feature>
<dbReference type="Gene3D" id="1.10.4080.10">
    <property type="entry name" value="ADP-ribosylation/Crystallin J1"/>
    <property type="match status" value="1"/>
</dbReference>
<dbReference type="GO" id="GO:0016787">
    <property type="term" value="F:hydrolase activity"/>
    <property type="evidence" value="ECO:0007669"/>
    <property type="project" value="UniProtKB-KW"/>
</dbReference>
<evidence type="ECO:0000313" key="4">
    <source>
        <dbReference type="EMBL" id="GCE13913.1"/>
    </source>
</evidence>
<comment type="caution">
    <text evidence="4">The sequence shown here is derived from an EMBL/GenBank/DDBJ whole genome shotgun (WGS) entry which is preliminary data.</text>
</comment>
<accession>A0A402A444</accession>
<dbReference type="PANTHER" id="PTHR16222:SF24">
    <property type="entry name" value="ADP-RIBOSYLHYDROLASE ARH3"/>
    <property type="match status" value="1"/>
</dbReference>
<feature type="binding site" evidence="3">
    <location>
        <position position="73"/>
    </location>
    <ligand>
        <name>Mg(2+)</name>
        <dbReference type="ChEBI" id="CHEBI:18420"/>
        <label>1</label>
    </ligand>
</feature>
<dbReference type="RefSeq" id="WP_126581401.1">
    <property type="nucleotide sequence ID" value="NZ_BIFR01000001.1"/>
</dbReference>
<reference evidence="5" key="1">
    <citation type="submission" date="2018-12" db="EMBL/GenBank/DDBJ databases">
        <title>Tengunoibacter tsumagoiensis gen. nov., sp. nov., Dictyobacter kobayashii sp. nov., D. alpinus sp. nov., and D. joshuensis sp. nov. and description of Dictyobacteraceae fam. nov. within the order Ktedonobacterales isolated from Tengu-no-mugimeshi.</title>
        <authorList>
            <person name="Wang C.M."/>
            <person name="Zheng Y."/>
            <person name="Sakai Y."/>
            <person name="Toyoda A."/>
            <person name="Minakuchi Y."/>
            <person name="Abe K."/>
            <person name="Yokota A."/>
            <person name="Yabe S."/>
        </authorList>
    </citation>
    <scope>NUCLEOTIDE SEQUENCE [LARGE SCALE GENOMIC DNA]</scope>
    <source>
        <strain evidence="5">Uno3</strain>
    </source>
</reference>
<keyword evidence="2" id="KW-0378">Hydrolase</keyword>
<feature type="binding site" evidence="3">
    <location>
        <position position="323"/>
    </location>
    <ligand>
        <name>Mg(2+)</name>
        <dbReference type="ChEBI" id="CHEBI:18420"/>
        <label>1</label>
    </ligand>
</feature>
<dbReference type="Proteomes" id="UP000287352">
    <property type="component" value="Unassembled WGS sequence"/>
</dbReference>